<accession>A0A0R3S916</accession>
<dbReference type="InterPro" id="IPR035940">
    <property type="entry name" value="CAP_sf"/>
</dbReference>
<evidence type="ECO:0000256" key="1">
    <source>
        <dbReference type="SAM" id="MobiDB-lite"/>
    </source>
</evidence>
<evidence type="ECO:0000313" key="7">
    <source>
        <dbReference type="Proteomes" id="UP000321570"/>
    </source>
</evidence>
<feature type="compositionally biased region" description="Acidic residues" evidence="1">
    <location>
        <begin position="73"/>
        <end position="84"/>
    </location>
</feature>
<dbReference type="WBParaSite" id="HDID_0000069901-mRNA-1">
    <property type="protein sequence ID" value="HDID_0000069901-mRNA-1"/>
    <property type="gene ID" value="HDID_0000069901"/>
</dbReference>
<evidence type="ECO:0000313" key="4">
    <source>
        <dbReference type="EMBL" id="VDL17576.1"/>
    </source>
</evidence>
<keyword evidence="7" id="KW-1185">Reference proteome</keyword>
<dbReference type="Proteomes" id="UP000274504">
    <property type="component" value="Unassembled WGS sequence"/>
</dbReference>
<dbReference type="PROSITE" id="PS01009">
    <property type="entry name" value="CRISP_1"/>
    <property type="match status" value="1"/>
</dbReference>
<dbReference type="PROSITE" id="PS01010">
    <property type="entry name" value="CRISP_2"/>
    <property type="match status" value="1"/>
</dbReference>
<reference evidence="5 7" key="3">
    <citation type="submission" date="2019-07" db="EMBL/GenBank/DDBJ databases">
        <authorList>
            <person name="Jastrzebski P J."/>
            <person name="Paukszto L."/>
            <person name="Jastrzebski P J."/>
        </authorList>
    </citation>
    <scope>NUCLEOTIDE SEQUENCE [LARGE SCALE GENOMIC DNA]</scope>
    <source>
        <strain evidence="5 7">WMS-il1</strain>
    </source>
</reference>
<dbReference type="OrthoDB" id="674273at2759"/>
<dbReference type="Proteomes" id="UP000321570">
    <property type="component" value="Unassembled WGS sequence"/>
</dbReference>
<feature type="signal peptide" evidence="2">
    <location>
        <begin position="1"/>
        <end position="23"/>
    </location>
</feature>
<dbReference type="EMBL" id="UYSG01000100">
    <property type="protein sequence ID" value="VDL17576.1"/>
    <property type="molecule type" value="Genomic_DNA"/>
</dbReference>
<dbReference type="AlphaFoldDB" id="A0A0R3S916"/>
<evidence type="ECO:0000313" key="6">
    <source>
        <dbReference type="Proteomes" id="UP000274504"/>
    </source>
</evidence>
<feature type="region of interest" description="Disordered" evidence="1">
    <location>
        <begin position="70"/>
        <end position="96"/>
    </location>
</feature>
<dbReference type="PRINTS" id="PR00838">
    <property type="entry name" value="V5ALLERGEN"/>
</dbReference>
<feature type="chain" id="PRO_5044546489" evidence="2">
    <location>
        <begin position="24"/>
        <end position="246"/>
    </location>
</feature>
<feature type="domain" description="SCP" evidence="3">
    <location>
        <begin position="96"/>
        <end position="242"/>
    </location>
</feature>
<dbReference type="GO" id="GO:0005576">
    <property type="term" value="C:extracellular region"/>
    <property type="evidence" value="ECO:0007669"/>
    <property type="project" value="InterPro"/>
</dbReference>
<keyword evidence="2" id="KW-0732">Signal</keyword>
<evidence type="ECO:0000256" key="2">
    <source>
        <dbReference type="SAM" id="SignalP"/>
    </source>
</evidence>
<evidence type="ECO:0000313" key="8">
    <source>
        <dbReference type="WBParaSite" id="HDID_0000069901-mRNA-1"/>
    </source>
</evidence>
<protein>
    <submittedName>
        <fullName evidence="8">SCP domain-containing protein</fullName>
    </submittedName>
</protein>
<dbReference type="SUPFAM" id="SSF55797">
    <property type="entry name" value="PR-1-like"/>
    <property type="match status" value="1"/>
</dbReference>
<evidence type="ECO:0000259" key="3">
    <source>
        <dbReference type="SMART" id="SM00198"/>
    </source>
</evidence>
<dbReference type="InterPro" id="IPR001283">
    <property type="entry name" value="CRISP-related"/>
</dbReference>
<dbReference type="InterPro" id="IPR002413">
    <property type="entry name" value="V5_allergen-like"/>
</dbReference>
<reference evidence="4 6" key="2">
    <citation type="submission" date="2018-11" db="EMBL/GenBank/DDBJ databases">
        <authorList>
            <consortium name="Pathogen Informatics"/>
        </authorList>
    </citation>
    <scope>NUCLEOTIDE SEQUENCE [LARGE SCALE GENOMIC DNA]</scope>
</reference>
<dbReference type="PANTHER" id="PTHR10334">
    <property type="entry name" value="CYSTEINE-RICH SECRETORY PROTEIN-RELATED"/>
    <property type="match status" value="1"/>
</dbReference>
<dbReference type="CDD" id="cd05380">
    <property type="entry name" value="CAP_euk"/>
    <property type="match status" value="1"/>
</dbReference>
<sequence>MKTYIFISALAIGILLTASTAHSKRCCCRKHQEDYNAEIESRFGGGDWENGQSWPNNGRWENVETWQNTESWQGDDSDNQESGDSEYGGGDGNLSPQMKKVLDMHNELRRKVARGQLPGQPPSNKLKDLKWNPELARMAQAFTDTCRIGHNSYEERKTKTFQMVGQNYATYSTIDKCVNSWIDEYKDYNYNFNNCSSVCGHYTQMVWASTTDLGCGLSQCYYLGNKQNFLVCHYGPSGNYEDERPY</sequence>
<organism evidence="8">
    <name type="scientific">Hymenolepis diminuta</name>
    <name type="common">Rat tapeworm</name>
    <dbReference type="NCBI Taxonomy" id="6216"/>
    <lineage>
        <taxon>Eukaryota</taxon>
        <taxon>Metazoa</taxon>
        <taxon>Spiralia</taxon>
        <taxon>Lophotrochozoa</taxon>
        <taxon>Platyhelminthes</taxon>
        <taxon>Cestoda</taxon>
        <taxon>Eucestoda</taxon>
        <taxon>Cyclophyllidea</taxon>
        <taxon>Hymenolepididae</taxon>
        <taxon>Hymenolepis</taxon>
    </lineage>
</organism>
<dbReference type="PRINTS" id="PR00837">
    <property type="entry name" value="V5TPXLIKE"/>
</dbReference>
<dbReference type="Gene3D" id="3.40.33.10">
    <property type="entry name" value="CAP"/>
    <property type="match status" value="1"/>
</dbReference>
<proteinExistence type="predicted"/>
<gene>
    <name evidence="4" type="ORF">HDID_LOCUS700</name>
    <name evidence="5" type="ORF">WMSIL1_LOCUS12347</name>
</gene>
<evidence type="ECO:0000313" key="5">
    <source>
        <dbReference type="EMBL" id="VUZ54228.1"/>
    </source>
</evidence>
<dbReference type="STRING" id="6216.A0A0R3S916"/>
<dbReference type="EMBL" id="CABIJS010000611">
    <property type="protein sequence ID" value="VUZ54228.1"/>
    <property type="molecule type" value="Genomic_DNA"/>
</dbReference>
<dbReference type="InterPro" id="IPR014044">
    <property type="entry name" value="CAP_dom"/>
</dbReference>
<reference evidence="8" key="1">
    <citation type="submission" date="2017-02" db="UniProtKB">
        <authorList>
            <consortium name="WormBaseParasite"/>
        </authorList>
    </citation>
    <scope>IDENTIFICATION</scope>
</reference>
<dbReference type="SMART" id="SM00198">
    <property type="entry name" value="SCP"/>
    <property type="match status" value="1"/>
</dbReference>
<name>A0A0R3S916_HYMDI</name>
<dbReference type="InterPro" id="IPR018244">
    <property type="entry name" value="Allrgn_V5/Tpx1_CS"/>
</dbReference>
<dbReference type="Pfam" id="PF00188">
    <property type="entry name" value="CAP"/>
    <property type="match status" value="1"/>
</dbReference>